<dbReference type="Pfam" id="PF10048">
    <property type="entry name" value="DUF2282"/>
    <property type="match status" value="1"/>
</dbReference>
<dbReference type="EMBL" id="VJOM01000045">
    <property type="protein sequence ID" value="TSE28851.1"/>
    <property type="molecule type" value="Genomic_DNA"/>
</dbReference>
<name>A0A554WZ50_9BURK</name>
<keyword evidence="2" id="KW-0732">Signal</keyword>
<evidence type="ECO:0000256" key="2">
    <source>
        <dbReference type="SAM" id="SignalP"/>
    </source>
</evidence>
<dbReference type="RefSeq" id="WP_043702278.1">
    <property type="nucleotide sequence ID" value="NZ_CP083911.1"/>
</dbReference>
<protein>
    <recommendedName>
        <fullName evidence="5">Integral membrane protein</fullName>
    </recommendedName>
</protein>
<evidence type="ECO:0000313" key="3">
    <source>
        <dbReference type="EMBL" id="TSE28851.1"/>
    </source>
</evidence>
<dbReference type="OrthoDB" id="1551288at2"/>
<feature type="region of interest" description="Disordered" evidence="1">
    <location>
        <begin position="84"/>
        <end position="104"/>
    </location>
</feature>
<comment type="caution">
    <text evidence="3">The sequence shown here is derived from an EMBL/GenBank/DDBJ whole genome shotgun (WGS) entry which is preliminary data.</text>
</comment>
<evidence type="ECO:0000256" key="1">
    <source>
        <dbReference type="SAM" id="MobiDB-lite"/>
    </source>
</evidence>
<reference evidence="3 4" key="1">
    <citation type="submission" date="2019-07" db="EMBL/GenBank/DDBJ databases">
        <title>Tepidimonas taiwanensis I1-1 draft genome.</title>
        <authorList>
            <person name="Da Costa M.S."/>
            <person name="Froufe H.J.C."/>
            <person name="Egas C."/>
            <person name="Albuquerque L."/>
        </authorList>
    </citation>
    <scope>NUCLEOTIDE SEQUENCE [LARGE SCALE GENOMIC DNA]</scope>
    <source>
        <strain evidence="3 4">I1-1</strain>
    </source>
</reference>
<sequence>MNQHLSAAALTLALGAALATAATTASAQSSGQDMGMGGKEKCYGVALKGKNDCAAGPGTTCAGTSKKDYQGNAWKFVPAGTCEKTPSPTSPTGFGQLKEFKEKA</sequence>
<keyword evidence="4" id="KW-1185">Reference proteome</keyword>
<dbReference type="Proteomes" id="UP000317763">
    <property type="component" value="Unassembled WGS sequence"/>
</dbReference>
<dbReference type="STRING" id="307486.GCA_000807215_02572"/>
<dbReference type="AlphaFoldDB" id="A0A554WZ50"/>
<gene>
    <name evidence="3" type="ORF">Ttaiw_02491</name>
</gene>
<evidence type="ECO:0000313" key="4">
    <source>
        <dbReference type="Proteomes" id="UP000317763"/>
    </source>
</evidence>
<feature type="signal peptide" evidence="2">
    <location>
        <begin position="1"/>
        <end position="21"/>
    </location>
</feature>
<proteinExistence type="predicted"/>
<feature type="chain" id="PRO_5022206817" description="Integral membrane protein" evidence="2">
    <location>
        <begin position="22"/>
        <end position="104"/>
    </location>
</feature>
<feature type="compositionally biased region" description="Polar residues" evidence="1">
    <location>
        <begin position="84"/>
        <end position="93"/>
    </location>
</feature>
<dbReference type="InterPro" id="IPR018740">
    <property type="entry name" value="DUF2282_membr"/>
</dbReference>
<accession>A0A554WZ50</accession>
<organism evidence="3 4">
    <name type="scientific">Tepidimonas taiwanensis</name>
    <dbReference type="NCBI Taxonomy" id="307486"/>
    <lineage>
        <taxon>Bacteria</taxon>
        <taxon>Pseudomonadati</taxon>
        <taxon>Pseudomonadota</taxon>
        <taxon>Betaproteobacteria</taxon>
        <taxon>Burkholderiales</taxon>
        <taxon>Tepidimonas</taxon>
    </lineage>
</organism>
<evidence type="ECO:0008006" key="5">
    <source>
        <dbReference type="Google" id="ProtNLM"/>
    </source>
</evidence>